<proteinExistence type="predicted"/>
<dbReference type="EMBL" id="JAUKUD010000004">
    <property type="protein sequence ID" value="KAK0746972.1"/>
    <property type="molecule type" value="Genomic_DNA"/>
</dbReference>
<evidence type="ECO:0000313" key="3">
    <source>
        <dbReference type="Proteomes" id="UP001172155"/>
    </source>
</evidence>
<evidence type="ECO:0000256" key="1">
    <source>
        <dbReference type="SAM" id="MobiDB-lite"/>
    </source>
</evidence>
<feature type="compositionally biased region" description="Polar residues" evidence="1">
    <location>
        <begin position="86"/>
        <end position="95"/>
    </location>
</feature>
<dbReference type="Proteomes" id="UP001172155">
    <property type="component" value="Unassembled WGS sequence"/>
</dbReference>
<protein>
    <submittedName>
        <fullName evidence="2">Uncharacterized protein</fullName>
    </submittedName>
</protein>
<gene>
    <name evidence="2" type="ORF">B0T18DRAFT_412872</name>
</gene>
<feature type="region of interest" description="Disordered" evidence="1">
    <location>
        <begin position="82"/>
        <end position="104"/>
    </location>
</feature>
<accession>A0AA40K6A8</accession>
<dbReference type="AlphaFoldDB" id="A0AA40K6A8"/>
<evidence type="ECO:0000313" key="2">
    <source>
        <dbReference type="EMBL" id="KAK0746972.1"/>
    </source>
</evidence>
<keyword evidence="3" id="KW-1185">Reference proteome</keyword>
<organism evidence="2 3">
    <name type="scientific">Schizothecium vesticola</name>
    <dbReference type="NCBI Taxonomy" id="314040"/>
    <lineage>
        <taxon>Eukaryota</taxon>
        <taxon>Fungi</taxon>
        <taxon>Dikarya</taxon>
        <taxon>Ascomycota</taxon>
        <taxon>Pezizomycotina</taxon>
        <taxon>Sordariomycetes</taxon>
        <taxon>Sordariomycetidae</taxon>
        <taxon>Sordariales</taxon>
        <taxon>Schizotheciaceae</taxon>
        <taxon>Schizothecium</taxon>
    </lineage>
</organism>
<name>A0AA40K6A8_9PEZI</name>
<reference evidence="2" key="1">
    <citation type="submission" date="2023-06" db="EMBL/GenBank/DDBJ databases">
        <title>Genome-scale phylogeny and comparative genomics of the fungal order Sordariales.</title>
        <authorList>
            <consortium name="Lawrence Berkeley National Laboratory"/>
            <person name="Hensen N."/>
            <person name="Bonometti L."/>
            <person name="Westerberg I."/>
            <person name="Brannstrom I.O."/>
            <person name="Guillou S."/>
            <person name="Cros-Aarteil S."/>
            <person name="Calhoun S."/>
            <person name="Haridas S."/>
            <person name="Kuo A."/>
            <person name="Mondo S."/>
            <person name="Pangilinan J."/>
            <person name="Riley R."/>
            <person name="LaButti K."/>
            <person name="Andreopoulos B."/>
            <person name="Lipzen A."/>
            <person name="Chen C."/>
            <person name="Yanf M."/>
            <person name="Daum C."/>
            <person name="Ng V."/>
            <person name="Clum A."/>
            <person name="Steindorff A."/>
            <person name="Ohm R."/>
            <person name="Martin F."/>
            <person name="Silar P."/>
            <person name="Natvig D."/>
            <person name="Lalanne C."/>
            <person name="Gautier V."/>
            <person name="Ament-velasquez S.L."/>
            <person name="Kruys A."/>
            <person name="Hutchinson M.I."/>
            <person name="Powell A.J."/>
            <person name="Barry K."/>
            <person name="Miller A.N."/>
            <person name="Grigoriev I.V."/>
            <person name="Debuchy R."/>
            <person name="Gladieux P."/>
            <person name="Thoren M.H."/>
            <person name="Johannesson H."/>
        </authorList>
    </citation>
    <scope>NUCLEOTIDE SEQUENCE</scope>
    <source>
        <strain evidence="2">SMH3187-1</strain>
    </source>
</reference>
<comment type="caution">
    <text evidence="2">The sequence shown here is derived from an EMBL/GenBank/DDBJ whole genome shotgun (WGS) entry which is preliminary data.</text>
</comment>
<sequence>MSTLVNSRKPKDLCRLTNMTVHPPCRYFRLSFYPLHNLSSPQPHPKLRPRLVTISPPILSHPEKMCAAATEVGSRLQKVMMARTKPATSRPSVMTRSRHQAGKA</sequence>